<evidence type="ECO:0000313" key="2">
    <source>
        <dbReference type="EMBL" id="SEM39273.1"/>
    </source>
</evidence>
<dbReference type="EMBL" id="FOBS01000013">
    <property type="protein sequence ID" value="SEM39273.1"/>
    <property type="molecule type" value="Genomic_DNA"/>
</dbReference>
<dbReference type="NCBIfam" id="NF037970">
    <property type="entry name" value="vanZ_1"/>
    <property type="match status" value="1"/>
</dbReference>
<dbReference type="RefSeq" id="WP_093883558.1">
    <property type="nucleotide sequence ID" value="NZ_FOBS01000013.1"/>
</dbReference>
<name>A0A1H7XZX7_9BACT</name>
<dbReference type="OrthoDB" id="5422112at2"/>
<evidence type="ECO:0000259" key="1">
    <source>
        <dbReference type="Pfam" id="PF04892"/>
    </source>
</evidence>
<dbReference type="Proteomes" id="UP000198744">
    <property type="component" value="Unassembled WGS sequence"/>
</dbReference>
<proteinExistence type="predicted"/>
<protein>
    <submittedName>
        <fullName evidence="2">VanZ like family protein</fullName>
    </submittedName>
</protein>
<gene>
    <name evidence="2" type="ORF">SAMN04489760_11328</name>
</gene>
<dbReference type="Pfam" id="PF04892">
    <property type="entry name" value="VanZ"/>
    <property type="match status" value="1"/>
</dbReference>
<evidence type="ECO:0000313" key="3">
    <source>
        <dbReference type="Proteomes" id="UP000198744"/>
    </source>
</evidence>
<dbReference type="InterPro" id="IPR016747">
    <property type="entry name" value="Phosphotransbutyrylase"/>
</dbReference>
<dbReference type="PIRSF" id="PIRSF019083">
    <property type="entry name" value="UCP019083_VanZ"/>
    <property type="match status" value="1"/>
</dbReference>
<reference evidence="2 3" key="1">
    <citation type="submission" date="2016-10" db="EMBL/GenBank/DDBJ databases">
        <authorList>
            <person name="de Groot N.N."/>
        </authorList>
    </citation>
    <scope>NUCLEOTIDE SEQUENCE [LARGE SCALE GENOMIC DNA]</scope>
    <source>
        <strain evidence="2 3">DSM 8423</strain>
    </source>
</reference>
<dbReference type="InterPro" id="IPR006976">
    <property type="entry name" value="VanZ-like"/>
</dbReference>
<keyword evidence="3" id="KW-1185">Reference proteome</keyword>
<feature type="domain" description="VanZ-like" evidence="1">
    <location>
        <begin position="9"/>
        <end position="135"/>
    </location>
</feature>
<organism evidence="2 3">
    <name type="scientific">Syntrophus gentianae</name>
    <dbReference type="NCBI Taxonomy" id="43775"/>
    <lineage>
        <taxon>Bacteria</taxon>
        <taxon>Pseudomonadati</taxon>
        <taxon>Thermodesulfobacteriota</taxon>
        <taxon>Syntrophia</taxon>
        <taxon>Syntrophales</taxon>
        <taxon>Syntrophaceae</taxon>
        <taxon>Syntrophus</taxon>
    </lineage>
</organism>
<sequence length="152" mass="16991">MKGFSLKYWLPVLLWMGVIFGMSTGTFSADHTSRFIGPLLHFLFPGLPEQDIELFHGMIRKAGHVSEYFILGLLFFHGVRGNSSQRWRLRWALTAILAVVLFALSDEYHQSWVASRTASLVDVSIDSVGGVLSQIAILLKDKMLGHSTSRPA</sequence>
<dbReference type="STRING" id="43775.SAMN04489760_11328"/>
<accession>A0A1H7XZX7</accession>
<dbReference type="AlphaFoldDB" id="A0A1H7XZX7"/>